<accession>A0A132AHK2</accession>
<dbReference type="VEuPathDB" id="VectorBase:SSCA007918"/>
<reference evidence="1 2" key="1">
    <citation type="journal article" date="2015" name="Parasit. Vectors">
        <title>Draft genome of the scabies mite.</title>
        <authorList>
            <person name="Rider S.D.Jr."/>
            <person name="Morgan M.S."/>
            <person name="Arlian L.G."/>
        </authorList>
    </citation>
    <scope>NUCLEOTIDE SEQUENCE [LARGE SCALE GENOMIC DNA]</scope>
    <source>
        <strain evidence="1">Arlian Lab</strain>
    </source>
</reference>
<comment type="caution">
    <text evidence="1">The sequence shown here is derived from an EMBL/GenBank/DDBJ whole genome shotgun (WGS) entry which is preliminary data.</text>
</comment>
<organism evidence="1 2">
    <name type="scientific">Sarcoptes scabiei</name>
    <name type="common">Itch mite</name>
    <name type="synonym">Acarus scabiei</name>
    <dbReference type="NCBI Taxonomy" id="52283"/>
    <lineage>
        <taxon>Eukaryota</taxon>
        <taxon>Metazoa</taxon>
        <taxon>Ecdysozoa</taxon>
        <taxon>Arthropoda</taxon>
        <taxon>Chelicerata</taxon>
        <taxon>Arachnida</taxon>
        <taxon>Acari</taxon>
        <taxon>Acariformes</taxon>
        <taxon>Sarcoptiformes</taxon>
        <taxon>Astigmata</taxon>
        <taxon>Psoroptidia</taxon>
        <taxon>Sarcoptoidea</taxon>
        <taxon>Sarcoptidae</taxon>
        <taxon>Sarcoptinae</taxon>
        <taxon>Sarcoptes</taxon>
    </lineage>
</organism>
<dbReference type="AlphaFoldDB" id="A0A132AHK2"/>
<evidence type="ECO:0000313" key="1">
    <source>
        <dbReference type="EMBL" id="KPM10407.1"/>
    </source>
</evidence>
<feature type="non-terminal residue" evidence="1">
    <location>
        <position position="1"/>
    </location>
</feature>
<name>A0A132AHK2_SARSC</name>
<gene>
    <name evidence="1" type="ORF">QR98_0089620</name>
</gene>
<sequence length="180" mass="19104">TAQEAAPGSGTVPSWQGITCDPIWVFFAPPFTMTVAEEEGLLLPSNTIHVLEPPVSCVFIPYFVDSWLGKWNASWGELFSVGTAKHDTDASGLGCHTLSLQSSTLESTDRTHEEATGIVNGHNHILKGGTPLAFGLVISHSVTDPHPTLKEISAPWQLGVGKLPVHTSIVCGHGAECLPT</sequence>
<protein>
    <submittedName>
        <fullName evidence="1">Uncharacterized protein</fullName>
    </submittedName>
</protein>
<dbReference type="Proteomes" id="UP000616769">
    <property type="component" value="Unassembled WGS sequence"/>
</dbReference>
<proteinExistence type="predicted"/>
<dbReference type="EMBL" id="JXLN01015100">
    <property type="protein sequence ID" value="KPM10407.1"/>
    <property type="molecule type" value="Genomic_DNA"/>
</dbReference>
<evidence type="ECO:0000313" key="2">
    <source>
        <dbReference type="Proteomes" id="UP000616769"/>
    </source>
</evidence>